<dbReference type="GeneID" id="115034683"/>
<dbReference type="KEGG" id="api:115034683"/>
<reference evidence="3" key="1">
    <citation type="submission" date="2010-06" db="EMBL/GenBank/DDBJ databases">
        <authorList>
            <person name="Jiang H."/>
            <person name="Abraham K."/>
            <person name="Ali S."/>
            <person name="Alsbrooks S.L."/>
            <person name="Anim B.N."/>
            <person name="Anosike U.S."/>
            <person name="Attaway T."/>
            <person name="Bandaranaike D.P."/>
            <person name="Battles P.K."/>
            <person name="Bell S.N."/>
            <person name="Bell A.V."/>
            <person name="Beltran B."/>
            <person name="Bickham C."/>
            <person name="Bustamante Y."/>
            <person name="Caleb T."/>
            <person name="Canada A."/>
            <person name="Cardenas V."/>
            <person name="Carter K."/>
            <person name="Chacko J."/>
            <person name="Chandrabose M.N."/>
            <person name="Chavez D."/>
            <person name="Chavez A."/>
            <person name="Chen L."/>
            <person name="Chu H.-S."/>
            <person name="Claassen K.J."/>
            <person name="Cockrell R."/>
            <person name="Collins M."/>
            <person name="Cooper J.A."/>
            <person name="Cree A."/>
            <person name="Curry S.M."/>
            <person name="Da Y."/>
            <person name="Dao M.D."/>
            <person name="Das B."/>
            <person name="Davila M.-L."/>
            <person name="Davy-Carroll L."/>
            <person name="Denson S."/>
            <person name="Dinh H."/>
            <person name="Ebong V.E."/>
            <person name="Edwards J.R."/>
            <person name="Egan A."/>
            <person name="El-Daye J."/>
            <person name="Escobedo L."/>
            <person name="Fernandez S."/>
            <person name="Fernando P.R."/>
            <person name="Flagg N."/>
            <person name="Forbes L.D."/>
            <person name="Fowler R.G."/>
            <person name="Fu Q."/>
            <person name="Gabisi R.A."/>
            <person name="Ganer J."/>
            <person name="Garbino Pronczuk A."/>
            <person name="Garcia R.M."/>
            <person name="Garner T."/>
            <person name="Garrett T.E."/>
            <person name="Gonzalez D.A."/>
            <person name="Hamid H."/>
            <person name="Hawkins E.S."/>
            <person name="Hirani K."/>
            <person name="Hogues M.E."/>
            <person name="Hollins B."/>
            <person name="Hsiao C.-H."/>
            <person name="Jabil R."/>
            <person name="James M.L."/>
            <person name="Jhangiani S.N."/>
            <person name="Johnson B."/>
            <person name="Johnson Q."/>
            <person name="Joshi V."/>
            <person name="Kalu J.B."/>
            <person name="Kam C."/>
            <person name="Kashfia A."/>
            <person name="Keebler J."/>
            <person name="Kisamo H."/>
            <person name="Kovar C.L."/>
            <person name="Lago L.A."/>
            <person name="Lai C.-Y."/>
            <person name="Laidlaw J."/>
            <person name="Lara F."/>
            <person name="Le T.-K."/>
            <person name="Lee S.L."/>
            <person name="Legall F.H."/>
            <person name="Lemon S.J."/>
            <person name="Lewis L.R."/>
            <person name="Li B."/>
            <person name="Liu Y."/>
            <person name="Liu Y.-S."/>
            <person name="Lopez J."/>
            <person name="Lozado R.J."/>
            <person name="Lu J."/>
            <person name="Madu R.C."/>
            <person name="Maheshwari M."/>
            <person name="Maheshwari R."/>
            <person name="Malloy K."/>
            <person name="Martinez E."/>
            <person name="Mathew T."/>
            <person name="Mercado I.C."/>
            <person name="Mercado C."/>
            <person name="Meyer B."/>
            <person name="Montgomery K."/>
            <person name="Morgan M.B."/>
            <person name="Munidasa M."/>
            <person name="Nazareth L.V."/>
            <person name="Nelson J."/>
            <person name="Ng B.M."/>
            <person name="Nguyen N.B."/>
            <person name="Nguyen P.Q."/>
            <person name="Nguyen T."/>
            <person name="Obregon M."/>
            <person name="Okwuonu G.O."/>
            <person name="Onwere C.G."/>
            <person name="Orozco G."/>
            <person name="Parra A."/>
            <person name="Patel S."/>
            <person name="Patil S."/>
            <person name="Perez A."/>
            <person name="Perez Y."/>
            <person name="Pham C."/>
            <person name="Primus E.L."/>
            <person name="Pu L.-L."/>
            <person name="Puazo M."/>
            <person name="Qin X."/>
            <person name="Quiroz J.B."/>
            <person name="Reese J."/>
            <person name="Richards S."/>
            <person name="Rives C.M."/>
            <person name="Robberts R."/>
            <person name="Ruiz S.J."/>
            <person name="Ruiz M.J."/>
            <person name="Santibanez J."/>
            <person name="Schneider B.W."/>
            <person name="Sisson I."/>
            <person name="Smith M."/>
            <person name="Sodergren E."/>
            <person name="Song X.-Z."/>
            <person name="Song B.B."/>
            <person name="Summersgill H."/>
            <person name="Thelus R."/>
            <person name="Thornton R.D."/>
            <person name="Trejos Z.Y."/>
            <person name="Usmani K."/>
            <person name="Vattathil S."/>
            <person name="Villasana D."/>
            <person name="Walker D.L."/>
            <person name="Wang S."/>
            <person name="Wang K."/>
            <person name="White C.S."/>
            <person name="Williams A.C."/>
            <person name="Williamson J."/>
            <person name="Wilson K."/>
            <person name="Woghiren I.O."/>
            <person name="Woodworth J.R."/>
            <person name="Worley K.C."/>
            <person name="Wright R.A."/>
            <person name="Wu W."/>
            <person name="Young L."/>
            <person name="Zhang L."/>
            <person name="Zhang J."/>
            <person name="Zhu Y."/>
            <person name="Muzny D.M."/>
            <person name="Weinstock G."/>
            <person name="Gibbs R.A."/>
        </authorList>
    </citation>
    <scope>NUCLEOTIDE SEQUENCE [LARGE SCALE GENOMIC DNA]</scope>
    <source>
        <strain evidence="3">LSR1</strain>
    </source>
</reference>
<evidence type="ECO:0000259" key="1">
    <source>
        <dbReference type="Pfam" id="PF16064"/>
    </source>
</evidence>
<dbReference type="Pfam" id="PF16064">
    <property type="entry name" value="DUF4806"/>
    <property type="match status" value="1"/>
</dbReference>
<dbReference type="PANTHER" id="PTHR34153:SF2">
    <property type="entry name" value="SI:CH211-262H13.3-RELATED"/>
    <property type="match status" value="1"/>
</dbReference>
<sequence>MQEKMYEKLCDHTTSVNTGEDMFENVLMCIDNDECLNEMEEKLVSDMSHRKKVIKELARLRGQTLSETVRKIMQALFTDDLLTKYSYIGFKGKKNFSTLQICSIIFESIRQMKPFSAVPNVEVEKPLKNWMAQASNRIKKTVEKKVLTSDTNSI</sequence>
<evidence type="ECO:0000313" key="2">
    <source>
        <dbReference type="EnsemblMetazoa" id="XP_029347876.1"/>
    </source>
</evidence>
<evidence type="ECO:0000313" key="3">
    <source>
        <dbReference type="Proteomes" id="UP000007819"/>
    </source>
</evidence>
<name>A0A8R2NTD5_ACYPI</name>
<feature type="domain" description="DUF4806" evidence="1">
    <location>
        <begin position="30"/>
        <end position="103"/>
    </location>
</feature>
<reference evidence="2" key="2">
    <citation type="submission" date="2022-06" db="UniProtKB">
        <authorList>
            <consortium name="EnsemblMetazoa"/>
        </authorList>
    </citation>
    <scope>IDENTIFICATION</scope>
</reference>
<dbReference type="OrthoDB" id="6591746at2759"/>
<dbReference type="Proteomes" id="UP000007819">
    <property type="component" value="Unassembled WGS sequence"/>
</dbReference>
<keyword evidence="3" id="KW-1185">Reference proteome</keyword>
<accession>A0A8R2NTD5</accession>
<protein>
    <recommendedName>
        <fullName evidence="1">DUF4806 domain-containing protein</fullName>
    </recommendedName>
</protein>
<organism evidence="2 3">
    <name type="scientific">Acyrthosiphon pisum</name>
    <name type="common">Pea aphid</name>
    <dbReference type="NCBI Taxonomy" id="7029"/>
    <lineage>
        <taxon>Eukaryota</taxon>
        <taxon>Metazoa</taxon>
        <taxon>Ecdysozoa</taxon>
        <taxon>Arthropoda</taxon>
        <taxon>Hexapoda</taxon>
        <taxon>Insecta</taxon>
        <taxon>Pterygota</taxon>
        <taxon>Neoptera</taxon>
        <taxon>Paraneoptera</taxon>
        <taxon>Hemiptera</taxon>
        <taxon>Sternorrhyncha</taxon>
        <taxon>Aphidomorpha</taxon>
        <taxon>Aphidoidea</taxon>
        <taxon>Aphididae</taxon>
        <taxon>Macrosiphini</taxon>
        <taxon>Acyrthosiphon</taxon>
    </lineage>
</organism>
<proteinExistence type="predicted"/>
<dbReference type="AlphaFoldDB" id="A0A8R2NTD5"/>
<dbReference type="PANTHER" id="PTHR34153">
    <property type="entry name" value="SI:CH211-262H13.3-RELATED-RELATED"/>
    <property type="match status" value="1"/>
</dbReference>
<dbReference type="InterPro" id="IPR032071">
    <property type="entry name" value="DUF4806"/>
</dbReference>
<dbReference type="EnsemblMetazoa" id="XM_029492016.1">
    <property type="protein sequence ID" value="XP_029347876.1"/>
    <property type="gene ID" value="LOC115034683"/>
</dbReference>
<dbReference type="RefSeq" id="XP_029347876.1">
    <property type="nucleotide sequence ID" value="XM_029492016.1"/>
</dbReference>